<dbReference type="SUPFAM" id="SSF111038">
    <property type="entry name" value="YjbQ-like"/>
    <property type="match status" value="1"/>
</dbReference>
<dbReference type="Gene3D" id="2.60.120.460">
    <property type="entry name" value="YjbQ-like"/>
    <property type="match status" value="1"/>
</dbReference>
<proteinExistence type="inferred from homology"/>
<dbReference type="OrthoDB" id="9801725at2"/>
<dbReference type="PIRSF" id="PIRSF004681">
    <property type="entry name" value="UCP004681"/>
    <property type="match status" value="1"/>
</dbReference>
<dbReference type="PANTHER" id="PTHR30615">
    <property type="entry name" value="UNCHARACTERIZED PROTEIN YJBQ-RELATED"/>
    <property type="match status" value="1"/>
</dbReference>
<dbReference type="NCBIfam" id="TIGR00149">
    <property type="entry name" value="TIGR00149_YjbQ"/>
    <property type="match status" value="1"/>
</dbReference>
<dbReference type="EMBL" id="CP008876">
    <property type="protein sequence ID" value="AIF65440.1"/>
    <property type="molecule type" value="Genomic_DNA"/>
</dbReference>
<dbReference type="RefSeq" id="WP_038557966.1">
    <property type="nucleotide sequence ID" value="NZ_CP008876.1"/>
</dbReference>
<comment type="similarity">
    <text evidence="1">Belongs to the UPF0047 family.</text>
</comment>
<accession>A0A075LFH3</accession>
<protein>
    <recommendedName>
        <fullName evidence="4">Secondary thiamine-phosphate synthase enzyme</fullName>
    </recommendedName>
</protein>
<organism evidence="2 3">
    <name type="scientific">Terribacillus saccharophilus</name>
    <dbReference type="NCBI Taxonomy" id="361277"/>
    <lineage>
        <taxon>Bacteria</taxon>
        <taxon>Bacillati</taxon>
        <taxon>Bacillota</taxon>
        <taxon>Bacilli</taxon>
        <taxon>Bacillales</taxon>
        <taxon>Bacillaceae</taxon>
        <taxon>Terribacillus</taxon>
    </lineage>
</organism>
<sequence>MDIFPIETKHRDDMIEITNSIQSYIHSVGIEEGIAVISSLHTTAGITVNENADPDVKQDFLRRLREVYPWKHELDLHAEGNTAAHLKTSTVGHAQTVLISEGKLVLGTWQGIYFCEFDGPSSRKYAVQVLSSGRDGA</sequence>
<dbReference type="Pfam" id="PF01894">
    <property type="entry name" value="YjbQ"/>
    <property type="match status" value="1"/>
</dbReference>
<dbReference type="KEGG" id="tap:GZ22_01380"/>
<dbReference type="AlphaFoldDB" id="A0A075LFH3"/>
<name>A0A075LFH3_9BACI</name>
<evidence type="ECO:0008006" key="4">
    <source>
        <dbReference type="Google" id="ProtNLM"/>
    </source>
</evidence>
<dbReference type="GeneID" id="34222423"/>
<evidence type="ECO:0000313" key="3">
    <source>
        <dbReference type="Proteomes" id="UP000027980"/>
    </source>
</evidence>
<evidence type="ECO:0000256" key="1">
    <source>
        <dbReference type="ARBA" id="ARBA00005534"/>
    </source>
</evidence>
<dbReference type="PANTHER" id="PTHR30615:SF8">
    <property type="entry name" value="UPF0047 PROTEIN C4A8.02C"/>
    <property type="match status" value="1"/>
</dbReference>
<dbReference type="InterPro" id="IPR001602">
    <property type="entry name" value="UPF0047_YjbQ-like"/>
</dbReference>
<dbReference type="Proteomes" id="UP000027980">
    <property type="component" value="Chromosome"/>
</dbReference>
<dbReference type="InterPro" id="IPR035917">
    <property type="entry name" value="YjbQ-like_sf"/>
</dbReference>
<evidence type="ECO:0000313" key="2">
    <source>
        <dbReference type="EMBL" id="AIF65440.1"/>
    </source>
</evidence>
<dbReference type="HOGENOM" id="CLU_096980_1_1_9"/>
<reference evidence="2 3" key="1">
    <citation type="submission" date="2014-07" db="EMBL/GenBank/DDBJ databases">
        <title>Complete genome sequence of a moderately halophilic bacterium Terribacillus aidingensis MP602, isolated from Cryptomeria fortunei in Tianmu mountain in China.</title>
        <authorList>
            <person name="Wang Y."/>
            <person name="Lu P."/>
            <person name="Zhang L."/>
        </authorList>
    </citation>
    <scope>NUCLEOTIDE SEQUENCE [LARGE SCALE GENOMIC DNA]</scope>
    <source>
        <strain evidence="2 3">MP602</strain>
    </source>
</reference>
<gene>
    <name evidence="2" type="ORF">GZ22_01380</name>
</gene>